<organism evidence="3 4">
    <name type="scientific">Pedobacter cryoconitis</name>
    <dbReference type="NCBI Taxonomy" id="188932"/>
    <lineage>
        <taxon>Bacteria</taxon>
        <taxon>Pseudomonadati</taxon>
        <taxon>Bacteroidota</taxon>
        <taxon>Sphingobacteriia</taxon>
        <taxon>Sphingobacteriales</taxon>
        <taxon>Sphingobacteriaceae</taxon>
        <taxon>Pedobacter</taxon>
    </lineage>
</organism>
<dbReference type="AlphaFoldDB" id="A0A7X0J454"/>
<dbReference type="Proteomes" id="UP000521017">
    <property type="component" value="Unassembled WGS sequence"/>
</dbReference>
<name>A0A7X0J454_9SPHI</name>
<comment type="caution">
    <text evidence="3">The sequence shown here is derived from an EMBL/GenBank/DDBJ whole genome shotgun (WGS) entry which is preliminary data.</text>
</comment>
<reference evidence="3 4" key="1">
    <citation type="submission" date="2020-08" db="EMBL/GenBank/DDBJ databases">
        <title>Genomic Encyclopedia of Type Strains, Phase IV (KMG-V): Genome sequencing to study the core and pangenomes of soil and plant-associated prokaryotes.</title>
        <authorList>
            <person name="Whitman W."/>
        </authorList>
    </citation>
    <scope>NUCLEOTIDE SEQUENCE [LARGE SCALE GENOMIC DNA]</scope>
    <source>
        <strain evidence="3 4">M2T3</strain>
    </source>
</reference>
<accession>A0A7X0J454</accession>
<dbReference type="EMBL" id="JACHCC010000007">
    <property type="protein sequence ID" value="MBB6500811.1"/>
    <property type="molecule type" value="Genomic_DNA"/>
</dbReference>
<feature type="signal peptide" evidence="2">
    <location>
        <begin position="1"/>
        <end position="22"/>
    </location>
</feature>
<gene>
    <name evidence="3" type="ORF">HDF25_002970</name>
</gene>
<feature type="region of interest" description="Disordered" evidence="1">
    <location>
        <begin position="235"/>
        <end position="269"/>
    </location>
</feature>
<evidence type="ECO:0000256" key="1">
    <source>
        <dbReference type="SAM" id="MobiDB-lite"/>
    </source>
</evidence>
<dbReference type="RefSeq" id="WP_184625965.1">
    <property type="nucleotide sequence ID" value="NZ_JACHCC010000007.1"/>
</dbReference>
<evidence type="ECO:0000313" key="3">
    <source>
        <dbReference type="EMBL" id="MBB6500811.1"/>
    </source>
</evidence>
<evidence type="ECO:0000256" key="2">
    <source>
        <dbReference type="SAM" id="SignalP"/>
    </source>
</evidence>
<feature type="chain" id="PRO_5030793065" evidence="2">
    <location>
        <begin position="23"/>
        <end position="369"/>
    </location>
</feature>
<evidence type="ECO:0000313" key="4">
    <source>
        <dbReference type="Proteomes" id="UP000521017"/>
    </source>
</evidence>
<keyword evidence="2" id="KW-0732">Signal</keyword>
<proteinExistence type="predicted"/>
<feature type="compositionally biased region" description="Low complexity" evidence="1">
    <location>
        <begin position="239"/>
        <end position="248"/>
    </location>
</feature>
<sequence>MKVSKTIFYAFFLTISSLSSYSQVTTHIFFPHWIDKNLVANAGCNIYGLGPNPTPITGYNIRSLGRIYLRDYLSGYGGAELSATRYAERPDQNSSISVEFPFKANKTYRIDLNAWLRHYDVTPTKKARTFPVMWIKLDNAPDFKHYENPCGPMMYEVERSVSRYSKLLGRSIPLSYPDEDKWSVSFSVLEDKSSLKIILDPSPANPALIFDAYINIHDIRITELPFEEETRSIAQYPNTTRPPRGTPGYEIASYPDEPPIRRPDQTRPTTKDFTITANQWALDYNGTSYSVNLSSIIPDLHFSEFLNCVIYGNATGLSRPPRELISLPGSFQGNNFSYEVVNNDLIIISNNNSHTAPQSNTDFYIQYKN</sequence>
<protein>
    <submittedName>
        <fullName evidence="3">Uncharacterized protein</fullName>
    </submittedName>
</protein>